<organism evidence="4 5">
    <name type="scientific">Leucobacter ruminantium</name>
    <dbReference type="NCBI Taxonomy" id="1289170"/>
    <lineage>
        <taxon>Bacteria</taxon>
        <taxon>Bacillati</taxon>
        <taxon>Actinomycetota</taxon>
        <taxon>Actinomycetes</taxon>
        <taxon>Micrococcales</taxon>
        <taxon>Microbacteriaceae</taxon>
        <taxon>Leucobacter</taxon>
    </lineage>
</organism>
<feature type="domain" description="HNH nuclease" evidence="3">
    <location>
        <begin position="411"/>
        <end position="463"/>
    </location>
</feature>
<evidence type="ECO:0000313" key="4">
    <source>
        <dbReference type="EMBL" id="MBO1806261.1"/>
    </source>
</evidence>
<dbReference type="InterPro" id="IPR003870">
    <property type="entry name" value="DUF222"/>
</dbReference>
<dbReference type="Pfam" id="PF02720">
    <property type="entry name" value="DUF222"/>
    <property type="match status" value="1"/>
</dbReference>
<dbReference type="InterPro" id="IPR003615">
    <property type="entry name" value="HNH_nuc"/>
</dbReference>
<dbReference type="EMBL" id="JAGDYL010000027">
    <property type="protein sequence ID" value="MBO1806261.1"/>
    <property type="molecule type" value="Genomic_DNA"/>
</dbReference>
<feature type="coiled-coil region" evidence="1">
    <location>
        <begin position="14"/>
        <end position="41"/>
    </location>
</feature>
<evidence type="ECO:0000256" key="1">
    <source>
        <dbReference type="SAM" id="Coils"/>
    </source>
</evidence>
<feature type="region of interest" description="Disordered" evidence="2">
    <location>
        <begin position="219"/>
        <end position="253"/>
    </location>
</feature>
<dbReference type="Gene3D" id="1.10.30.50">
    <property type="match status" value="1"/>
</dbReference>
<sequence length="505" mass="54735">MNTPTYLAPEAAALSAVLGELEEVERRLRATEAERLRVLAKAFDIAAAQNARQGERSVPVDAAGELALRAVRAEIAAALHLSEYAVERRLDLAQQLTVSYPRTGDAHGEGAISAAHASVVVEAGTVIGGGDNADAVARRAAYEEAVLPYAEAETPARLRPIAKRIAEQFAEVSLDERHAEARRRRRVYVVDADDGMSDLVAHLPAVEAHAIHRRLTAAARRAERERAQEQERRGEQERSGFEVAAGAGSRRSRDEIRADLLSAALLGTFLPGVDSEPLDHARASVQVIVPVRAIADRLADAASHEAPGQSPDRPTEQPPGTPSELLLRPPPDQPPQQLPRFLAPDSHDVEPSSGPTLVVRQPEAAELVGYGPVDSATACGMAGRADAWEVVRVEADSGAVLAVDRYRPSEAIKRFLRARDQRCRFPGCTTPASRCDIDHTRDAQWGGPTSTANLSHLCRGHHTLKHNTGWSVRQESRGVLVWRSPTGRVYQDYPPGEVRFRPEAA</sequence>
<reference evidence="4" key="1">
    <citation type="submission" date="2021-03" db="EMBL/GenBank/DDBJ databases">
        <title>Leucobacter chromiisoli sp. nov., isolated from chromium-containing soil of chemical plant.</title>
        <authorList>
            <person name="Xu Z."/>
        </authorList>
    </citation>
    <scope>NUCLEOTIDE SEQUENCE</scope>
    <source>
        <strain evidence="4">A2</strain>
    </source>
</reference>
<name>A0A939LXH6_9MICO</name>
<keyword evidence="5" id="KW-1185">Reference proteome</keyword>
<feature type="compositionally biased region" description="Basic and acidic residues" evidence="2">
    <location>
        <begin position="220"/>
        <end position="240"/>
    </location>
</feature>
<accession>A0A939LXH6</accession>
<evidence type="ECO:0000313" key="5">
    <source>
        <dbReference type="Proteomes" id="UP000664398"/>
    </source>
</evidence>
<feature type="compositionally biased region" description="Pro residues" evidence="2">
    <location>
        <begin position="328"/>
        <end position="337"/>
    </location>
</feature>
<gene>
    <name evidence="4" type="ORF">J4H91_13185</name>
</gene>
<evidence type="ECO:0000256" key="2">
    <source>
        <dbReference type="SAM" id="MobiDB-lite"/>
    </source>
</evidence>
<dbReference type="CDD" id="cd00085">
    <property type="entry name" value="HNHc"/>
    <property type="match status" value="1"/>
</dbReference>
<dbReference type="Proteomes" id="UP000664398">
    <property type="component" value="Unassembled WGS sequence"/>
</dbReference>
<comment type="caution">
    <text evidence="4">The sequence shown here is derived from an EMBL/GenBank/DDBJ whole genome shotgun (WGS) entry which is preliminary data.</text>
</comment>
<protein>
    <submittedName>
        <fullName evidence="4">DUF222 domain-containing protein</fullName>
    </submittedName>
</protein>
<proteinExistence type="predicted"/>
<dbReference type="RefSeq" id="WP_208046725.1">
    <property type="nucleotide sequence ID" value="NZ_JAGDYL010000027.1"/>
</dbReference>
<dbReference type="SMART" id="SM00507">
    <property type="entry name" value="HNHc"/>
    <property type="match status" value="1"/>
</dbReference>
<feature type="region of interest" description="Disordered" evidence="2">
    <location>
        <begin position="300"/>
        <end position="356"/>
    </location>
</feature>
<evidence type="ECO:0000259" key="3">
    <source>
        <dbReference type="SMART" id="SM00507"/>
    </source>
</evidence>
<keyword evidence="1" id="KW-0175">Coiled coil</keyword>
<dbReference type="AlphaFoldDB" id="A0A939LXH6"/>